<dbReference type="GO" id="GO:0004663">
    <property type="term" value="F:Rab geranylgeranyltransferase activity"/>
    <property type="evidence" value="ECO:0007669"/>
    <property type="project" value="UniProtKB-UniRule"/>
</dbReference>
<gene>
    <name evidence="8" type="primary">LOC34623271</name>
</gene>
<dbReference type="Pfam" id="PF01239">
    <property type="entry name" value="PPTA"/>
    <property type="match status" value="2"/>
</dbReference>
<dbReference type="GO" id="GO:0005968">
    <property type="term" value="C:Rab-protein geranylgeranyltransferase complex"/>
    <property type="evidence" value="ECO:0007669"/>
    <property type="project" value="TreeGrafter"/>
</dbReference>
<dbReference type="EC" id="2.5.1.60" evidence="6"/>
<proteinExistence type="inferred from homology"/>
<dbReference type="RefSeq" id="XP_026190915.1">
    <property type="nucleotide sequence ID" value="XM_026335130.1"/>
</dbReference>
<dbReference type="PROSITE" id="PS51147">
    <property type="entry name" value="PFTA"/>
    <property type="match status" value="1"/>
</dbReference>
<organism evidence="7 8">
    <name type="scientific">Cyclospora cayetanensis</name>
    <dbReference type="NCBI Taxonomy" id="88456"/>
    <lineage>
        <taxon>Eukaryota</taxon>
        <taxon>Sar</taxon>
        <taxon>Alveolata</taxon>
        <taxon>Apicomplexa</taxon>
        <taxon>Conoidasida</taxon>
        <taxon>Coccidia</taxon>
        <taxon>Eucoccidiorida</taxon>
        <taxon>Eimeriorina</taxon>
        <taxon>Eimeriidae</taxon>
        <taxon>Cyclospora</taxon>
    </lineage>
</organism>
<dbReference type="PANTHER" id="PTHR11129">
    <property type="entry name" value="PROTEIN FARNESYLTRANSFERASE ALPHA SUBUNIT/RAB GERANYLGERANYL TRANSFERASE ALPHA SUBUNIT"/>
    <property type="match status" value="1"/>
</dbReference>
<reference evidence="8" key="1">
    <citation type="submission" date="2025-08" db="UniProtKB">
        <authorList>
            <consortium name="RefSeq"/>
        </authorList>
    </citation>
    <scope>IDENTIFICATION</scope>
</reference>
<keyword evidence="2 6" id="KW-0637">Prenyltransferase</keyword>
<dbReference type="Proteomes" id="UP000515125">
    <property type="component" value="Unplaced"/>
</dbReference>
<evidence type="ECO:0000256" key="4">
    <source>
        <dbReference type="ARBA" id="ARBA00022737"/>
    </source>
</evidence>
<dbReference type="GeneID" id="34623271"/>
<evidence type="ECO:0000313" key="7">
    <source>
        <dbReference type="Proteomes" id="UP000515125"/>
    </source>
</evidence>
<evidence type="ECO:0000256" key="5">
    <source>
        <dbReference type="ARBA" id="ARBA00047658"/>
    </source>
</evidence>
<sequence length="830" mass="92264">MHGRRREDLPVLSPEKREAQRQKIRQAFALLQKLLTQRKSGIFAPEVLQGTRKLIEFHPELSTIWNYRREVLIRILEKPCEAAPEGLRAPTEEGYPDMPTSIESSSTPSSCFVPPSEVARNVTASESSSNSTQCFFCRRYSRLLQVLRDEMQITTNIITSGSAKAYCVWLHRSWTLARLAAHEFTRHSLHASAHPPSSPSPPDTLKRTVDEEEDLQLQDSPLEQPAHLLHTDQQPLKKEQDEQASVCGCCKALCPTVNPTPINPSARTCGLDAAVQLLQDEVNACERLLTEADCRNFHCWQHRATVLVWLAAFMRYRDRQRDGQEKESDCSSKKNAQFQAWTGPVDSALWPLGARWGRASKAVLFRLDTALSLLLIQSDFSNYSAWHLRSMLPEVQQNIKEELDRLWHALYTDPSDQSLWQYYNSLFTVSGLEAAGLSLTHLPARPDPRPATFPPCATTQLMSGRLSHLPSPVWNFVLPPDSSARDILKEPLRVHLALSQYGGFLADEGRGIDAFHLQRLKSFSPELAPIASLPAQRTYREPAEPLLSGASEIPHPAAEDSSDALSSASFLWKCHTIIPCTDSKRPSEAGKGPTELWAICHRLSCTGTGCGCSVVKEDAFKEQAAATADPEVTAFAEAVAAAGGCLPEYVSADLVKTEIERLEEFFEHESECAGGQLSKVMLDWHIPFLPYLRELHVCGTKISQLSLLLLSVAQLPCIYRVDATDTQLLPVNEDPALSEDEDLIEALGASTLQEIVVSGTPLARSLAQSKIPNLTLCKHFIVRVEDARKDSHGTACKHLIVRAKDARKDNHGAASKTEVTVERPHSAYFF</sequence>
<dbReference type="GO" id="GO:0097354">
    <property type="term" value="P:prenylation"/>
    <property type="evidence" value="ECO:0007669"/>
    <property type="project" value="UniProtKB-UniRule"/>
</dbReference>
<name>A0A6P6RUW2_9EIME</name>
<evidence type="ECO:0000256" key="2">
    <source>
        <dbReference type="ARBA" id="ARBA00022602"/>
    </source>
</evidence>
<evidence type="ECO:0000313" key="8">
    <source>
        <dbReference type="RefSeq" id="XP_026190915.1"/>
    </source>
</evidence>
<comment type="similarity">
    <text evidence="1 6">Belongs to the protein prenyltransferase subunit alpha family.</text>
</comment>
<dbReference type="AlphaFoldDB" id="A0A6P6RUW2"/>
<dbReference type="OrthoDB" id="349066at2759"/>
<evidence type="ECO:0000256" key="1">
    <source>
        <dbReference type="ARBA" id="ARBA00006734"/>
    </source>
</evidence>
<accession>A0A6P6RUW2</accession>
<evidence type="ECO:0000256" key="3">
    <source>
        <dbReference type="ARBA" id="ARBA00022679"/>
    </source>
</evidence>
<comment type="catalytic activity">
    <reaction evidence="5 6">
        <text>geranylgeranyl diphosphate + L-cysteinyl-[protein] = S-geranylgeranyl-L-cysteinyl-[protein] + diphosphate</text>
        <dbReference type="Rhea" id="RHEA:21240"/>
        <dbReference type="Rhea" id="RHEA-COMP:10131"/>
        <dbReference type="Rhea" id="RHEA-COMP:11537"/>
        <dbReference type="ChEBI" id="CHEBI:29950"/>
        <dbReference type="ChEBI" id="CHEBI:33019"/>
        <dbReference type="ChEBI" id="CHEBI:57533"/>
        <dbReference type="ChEBI" id="CHEBI:86021"/>
        <dbReference type="EC" id="2.5.1.60"/>
    </reaction>
</comment>
<keyword evidence="4" id="KW-0677">Repeat</keyword>
<dbReference type="PANTHER" id="PTHR11129:SF2">
    <property type="entry name" value="GERANYLGERANYL TRANSFERASE TYPE-2 SUBUNIT ALPHA"/>
    <property type="match status" value="1"/>
</dbReference>
<comment type="function">
    <text evidence="6">Catalyzes the transfer of a geranyl-geranyl moiety from geranyl-geranyl pyrophosphate to cysteines occuring in specific C-terminal amino acid sequences.</text>
</comment>
<protein>
    <recommendedName>
        <fullName evidence="6">Geranylgeranyl transferase type-2 subunit alpha</fullName>
        <ecNumber evidence="6">2.5.1.60</ecNumber>
    </recommendedName>
    <alternativeName>
        <fullName evidence="6">Geranylgeranyl transferase type II subunit alpha</fullName>
    </alternativeName>
</protein>
<dbReference type="InterPro" id="IPR002088">
    <property type="entry name" value="Prenyl_trans_a"/>
</dbReference>
<keyword evidence="7" id="KW-1185">Reference proteome</keyword>
<dbReference type="Gene3D" id="1.25.40.120">
    <property type="entry name" value="Protein prenylyltransferase"/>
    <property type="match status" value="2"/>
</dbReference>
<evidence type="ECO:0000256" key="6">
    <source>
        <dbReference type="RuleBase" id="RU367120"/>
    </source>
</evidence>
<keyword evidence="3 6" id="KW-0808">Transferase</keyword>
<dbReference type="SUPFAM" id="SSF48439">
    <property type="entry name" value="Protein prenylyltransferase"/>
    <property type="match status" value="1"/>
</dbReference>